<evidence type="ECO:0000313" key="3">
    <source>
        <dbReference type="EMBL" id="KAJ6235736.1"/>
    </source>
</evidence>
<feature type="region of interest" description="Disordered" evidence="2">
    <location>
        <begin position="227"/>
        <end position="325"/>
    </location>
</feature>
<feature type="compositionally biased region" description="Basic and acidic residues" evidence="2">
    <location>
        <begin position="282"/>
        <end position="291"/>
    </location>
</feature>
<keyword evidence="4" id="KW-1185">Reference proteome</keyword>
<reference evidence="3" key="1">
    <citation type="submission" date="2022-08" db="EMBL/GenBank/DDBJ databases">
        <title>Novel sulfate-reducing endosymbionts in the free-living metamonad Anaeramoeba.</title>
        <authorList>
            <person name="Jerlstrom-Hultqvist J."/>
            <person name="Cepicka I."/>
            <person name="Gallot-Lavallee L."/>
            <person name="Salas-Leiva D."/>
            <person name="Curtis B.A."/>
            <person name="Zahonova K."/>
            <person name="Pipaliya S."/>
            <person name="Dacks J."/>
            <person name="Roger A.J."/>
        </authorList>
    </citation>
    <scope>NUCLEOTIDE SEQUENCE</scope>
    <source>
        <strain evidence="3">Schooner1</strain>
    </source>
</reference>
<feature type="compositionally biased region" description="Low complexity" evidence="2">
    <location>
        <begin position="232"/>
        <end position="252"/>
    </location>
</feature>
<comment type="caution">
    <text evidence="3">The sequence shown here is derived from an EMBL/GenBank/DDBJ whole genome shotgun (WGS) entry which is preliminary data.</text>
</comment>
<feature type="compositionally biased region" description="Basic residues" evidence="2">
    <location>
        <begin position="292"/>
        <end position="303"/>
    </location>
</feature>
<evidence type="ECO:0000256" key="1">
    <source>
        <dbReference type="SAM" id="Coils"/>
    </source>
</evidence>
<feature type="compositionally biased region" description="Basic residues" evidence="2">
    <location>
        <begin position="265"/>
        <end position="279"/>
    </location>
</feature>
<sequence length="475" mass="55962">MESELFLDFGNKKLHNHLKRVKKSKRPICLFKLNKGWFRYNHSFSHLFGSKKKLDRYFIPNIIKTLKLIVLQKTLESQSGSATTQCVFRTKNATKIRFRCWSIPLQFKEGRGIQCIFHEMKNQDFDDLTDFDQLSVYGSQTDKISTICNDEYNFSTEVSSCSSFFVDSRDGQMFDKNVGLKSTYSENINIKSNNLFVGEPQDKPKDFINYSTAVQILSHNIFENSENESKINGSQNRSNNKGSQNKSKSSSSENVLMEQNEPTKKNKQKSQKKNKKMTIKLKTTEKADHGNEKHKKNHLKSNKKNNNSLNNNQKNKLNQEKPSTIEKKDAYNDFQKDYETNQEINFEILSIKELFQFCIKYINSYTNQMKLNYRDNYEVLSDLHKLNSIFIYSLNEKIKYIENLQIKLQIEKKNIEENYQKTNTHYQKRLQEFKKKQQVFKTNQILKSQLLIFKQIIKKLLKNGNDIQQMVTNLN</sequence>
<feature type="compositionally biased region" description="Low complexity" evidence="2">
    <location>
        <begin position="304"/>
        <end position="316"/>
    </location>
</feature>
<organism evidence="3 4">
    <name type="scientific">Anaeramoeba flamelloides</name>
    <dbReference type="NCBI Taxonomy" id="1746091"/>
    <lineage>
        <taxon>Eukaryota</taxon>
        <taxon>Metamonada</taxon>
        <taxon>Anaeramoebidae</taxon>
        <taxon>Anaeramoeba</taxon>
    </lineage>
</organism>
<protein>
    <submittedName>
        <fullName evidence="3">Wd repeat-containing protein</fullName>
    </submittedName>
</protein>
<gene>
    <name evidence="3" type="ORF">M0813_28569</name>
</gene>
<keyword evidence="1" id="KW-0175">Coiled coil</keyword>
<accession>A0ABQ8XSZ0</accession>
<feature type="coiled-coil region" evidence="1">
    <location>
        <begin position="401"/>
        <end position="436"/>
    </location>
</feature>
<proteinExistence type="predicted"/>
<dbReference type="EMBL" id="JAOAOG010000256">
    <property type="protein sequence ID" value="KAJ6235736.1"/>
    <property type="molecule type" value="Genomic_DNA"/>
</dbReference>
<name>A0ABQ8XSZ0_9EUKA</name>
<evidence type="ECO:0000256" key="2">
    <source>
        <dbReference type="SAM" id="MobiDB-lite"/>
    </source>
</evidence>
<dbReference type="Proteomes" id="UP001150062">
    <property type="component" value="Unassembled WGS sequence"/>
</dbReference>
<evidence type="ECO:0000313" key="4">
    <source>
        <dbReference type="Proteomes" id="UP001150062"/>
    </source>
</evidence>